<dbReference type="AlphaFoldDB" id="A0A8H5AYZ5"/>
<keyword evidence="1" id="KW-0472">Membrane</keyword>
<dbReference type="Proteomes" id="UP000541558">
    <property type="component" value="Unassembled WGS sequence"/>
</dbReference>
<feature type="transmembrane region" description="Helical" evidence="1">
    <location>
        <begin position="254"/>
        <end position="277"/>
    </location>
</feature>
<reference evidence="3 4" key="1">
    <citation type="journal article" date="2020" name="ISME J.">
        <title>Uncovering the hidden diversity of litter-decomposition mechanisms in mushroom-forming fungi.</title>
        <authorList>
            <person name="Floudas D."/>
            <person name="Bentzer J."/>
            <person name="Ahren D."/>
            <person name="Johansson T."/>
            <person name="Persson P."/>
            <person name="Tunlid A."/>
        </authorList>
    </citation>
    <scope>NUCLEOTIDE SEQUENCE [LARGE SCALE GENOMIC DNA]</scope>
    <source>
        <strain evidence="3 4">CBS 175.51</strain>
    </source>
</reference>
<dbReference type="OrthoDB" id="2638860at2759"/>
<proteinExistence type="predicted"/>
<feature type="transmembrane region" description="Helical" evidence="1">
    <location>
        <begin position="59"/>
        <end position="81"/>
    </location>
</feature>
<gene>
    <name evidence="3" type="ORF">D9611_010225</name>
</gene>
<keyword evidence="4" id="KW-1185">Reference proteome</keyword>
<dbReference type="InterPro" id="IPR045340">
    <property type="entry name" value="DUF6533"/>
</dbReference>
<organism evidence="3 4">
    <name type="scientific">Ephemerocybe angulata</name>
    <dbReference type="NCBI Taxonomy" id="980116"/>
    <lineage>
        <taxon>Eukaryota</taxon>
        <taxon>Fungi</taxon>
        <taxon>Dikarya</taxon>
        <taxon>Basidiomycota</taxon>
        <taxon>Agaricomycotina</taxon>
        <taxon>Agaricomycetes</taxon>
        <taxon>Agaricomycetidae</taxon>
        <taxon>Agaricales</taxon>
        <taxon>Agaricineae</taxon>
        <taxon>Psathyrellaceae</taxon>
        <taxon>Ephemerocybe</taxon>
    </lineage>
</organism>
<dbReference type="Pfam" id="PF20151">
    <property type="entry name" value="DUF6533"/>
    <property type="match status" value="1"/>
</dbReference>
<comment type="caution">
    <text evidence="3">The sequence shown here is derived from an EMBL/GenBank/DDBJ whole genome shotgun (WGS) entry which is preliminary data.</text>
</comment>
<protein>
    <recommendedName>
        <fullName evidence="2">DUF6533 domain-containing protein</fullName>
    </recommendedName>
</protein>
<feature type="transmembrane region" description="Helical" evidence="1">
    <location>
        <begin position="197"/>
        <end position="218"/>
    </location>
</feature>
<keyword evidence="1" id="KW-1133">Transmembrane helix</keyword>
<accession>A0A8H5AYZ5</accession>
<evidence type="ECO:0000256" key="1">
    <source>
        <dbReference type="SAM" id="Phobius"/>
    </source>
</evidence>
<evidence type="ECO:0000259" key="2">
    <source>
        <dbReference type="Pfam" id="PF20151"/>
    </source>
</evidence>
<keyword evidence="1" id="KW-0812">Transmembrane</keyword>
<evidence type="ECO:0000313" key="3">
    <source>
        <dbReference type="EMBL" id="KAF5313611.1"/>
    </source>
</evidence>
<sequence length="357" mass="40955">MSVYTKPPTQTLEELARITYGGLLFQVACTAVVLWDHVSTLDLEVELIWKKKWSLAQGLYFINRYVGDLMFIYATALMLWIPNEPFKLLYAVSYSLSLGQSSPSHFLDFTRCISFGKVQTWLSILSLGAMQGIMVHRIVSMYQQKRAILAVLLAAFLLELVAAIVIGVYSTRENGIPLFYDTVNGTLRTCIPSIPPWFWGLWMLLMVFDFLIFVLAIWEGLQFRKESQARLRSRQMNEIMVGTRYKERSLLRILLRDSIIFPFIGLLMCISNALAWHVLPLGVLQYTMNISAAGYPILGCRLILNLRESYYRPFADELRHETQSDPDATPPDLELHTPQDDEVYEMPEVIVYGAKRT</sequence>
<feature type="transmembrane region" description="Helical" evidence="1">
    <location>
        <begin position="118"/>
        <end position="135"/>
    </location>
</feature>
<evidence type="ECO:0000313" key="4">
    <source>
        <dbReference type="Proteomes" id="UP000541558"/>
    </source>
</evidence>
<feature type="transmembrane region" description="Helical" evidence="1">
    <location>
        <begin position="147"/>
        <end position="169"/>
    </location>
</feature>
<name>A0A8H5AYZ5_9AGAR</name>
<feature type="domain" description="DUF6533" evidence="2">
    <location>
        <begin position="25"/>
        <end position="67"/>
    </location>
</feature>
<dbReference type="EMBL" id="JAACJK010000223">
    <property type="protein sequence ID" value="KAF5313611.1"/>
    <property type="molecule type" value="Genomic_DNA"/>
</dbReference>